<accession>A0A382X8B6</accession>
<feature type="non-terminal residue" evidence="1">
    <location>
        <position position="24"/>
    </location>
</feature>
<organism evidence="1">
    <name type="scientific">marine metagenome</name>
    <dbReference type="NCBI Taxonomy" id="408172"/>
    <lineage>
        <taxon>unclassified sequences</taxon>
        <taxon>metagenomes</taxon>
        <taxon>ecological metagenomes</taxon>
    </lineage>
</organism>
<protein>
    <submittedName>
        <fullName evidence="1">Uncharacterized protein</fullName>
    </submittedName>
</protein>
<dbReference type="EMBL" id="UINC01165624">
    <property type="protein sequence ID" value="SVD67119.1"/>
    <property type="molecule type" value="Genomic_DNA"/>
</dbReference>
<evidence type="ECO:0000313" key="1">
    <source>
        <dbReference type="EMBL" id="SVD67119.1"/>
    </source>
</evidence>
<reference evidence="1" key="1">
    <citation type="submission" date="2018-05" db="EMBL/GenBank/DDBJ databases">
        <authorList>
            <person name="Lanie J.A."/>
            <person name="Ng W.-L."/>
            <person name="Kazmierczak K.M."/>
            <person name="Andrzejewski T.M."/>
            <person name="Davidsen T.M."/>
            <person name="Wayne K.J."/>
            <person name="Tettelin H."/>
            <person name="Glass J.I."/>
            <person name="Rusch D."/>
            <person name="Podicherti R."/>
            <person name="Tsui H.-C.T."/>
            <person name="Winkler M.E."/>
        </authorList>
    </citation>
    <scope>NUCLEOTIDE SEQUENCE</scope>
</reference>
<dbReference type="AlphaFoldDB" id="A0A382X8B6"/>
<gene>
    <name evidence="1" type="ORF">METZ01_LOCUS419973</name>
</gene>
<proteinExistence type="predicted"/>
<name>A0A382X8B6_9ZZZZ</name>
<sequence length="24" mass="2562">MTPGARISAIIDLLEQIEQPGTHA</sequence>